<keyword evidence="4" id="KW-1185">Reference proteome</keyword>
<dbReference type="EMBL" id="HG992341">
    <property type="protein sequence ID" value="CAE6700680.1"/>
    <property type="molecule type" value="Genomic_DNA"/>
</dbReference>
<dbReference type="EMBL" id="HG992341">
    <property type="protein sequence ID" value="CAE6700659.1"/>
    <property type="molecule type" value="Genomic_DNA"/>
</dbReference>
<dbReference type="Proteomes" id="UP000835287">
    <property type="component" value="Chromosome"/>
</dbReference>
<evidence type="ECO:0000313" key="3">
    <source>
        <dbReference type="Proteomes" id="UP000835243"/>
    </source>
</evidence>
<accession>A0A8D6UNR1</accession>
<sequence>MCLPCHASAQDFHRAQRALLARSSSDRANRRGSGGWLQYWIGDADRLGELPAQFGNCVTAA</sequence>
<name>A0A8D6UNR1_9XANT</name>
<dbReference type="AlphaFoldDB" id="A0A8D6UNR1"/>
<evidence type="ECO:0000313" key="1">
    <source>
        <dbReference type="EMBL" id="CAE6700659.1"/>
    </source>
</evidence>
<dbReference type="RefSeq" id="WP_249503192.1">
    <property type="nucleotide sequence ID" value="NZ_CP076534.1"/>
</dbReference>
<gene>
    <name evidence="1" type="ORF">CFBP1159_04250</name>
    <name evidence="2" type="ORF">XAC301_06030</name>
</gene>
<dbReference type="EMBL" id="HG992338">
    <property type="protein sequence ID" value="CAE6707844.1"/>
    <property type="molecule type" value="Genomic_DNA"/>
</dbReference>
<organism evidence="1">
    <name type="scientific">Xanthomonas arboricola pv. corylina</name>
    <dbReference type="NCBI Taxonomy" id="487821"/>
    <lineage>
        <taxon>Bacteria</taxon>
        <taxon>Pseudomonadati</taxon>
        <taxon>Pseudomonadota</taxon>
        <taxon>Gammaproteobacteria</taxon>
        <taxon>Lysobacterales</taxon>
        <taxon>Lysobacteraceae</taxon>
        <taxon>Xanthomonas</taxon>
    </lineage>
</organism>
<evidence type="ECO:0000313" key="2">
    <source>
        <dbReference type="EMBL" id="CAE6707822.1"/>
    </source>
</evidence>
<dbReference type="EMBL" id="HG992338">
    <property type="protein sequence ID" value="CAE6707822.1"/>
    <property type="molecule type" value="Genomic_DNA"/>
</dbReference>
<reference evidence="3 4" key="1">
    <citation type="submission" date="2021-02" db="EMBL/GenBank/DDBJ databases">
        <authorList>
            <person name="Pothier F. J."/>
        </authorList>
    </citation>
    <scope>NUCLEOTIDE SEQUENCE</scope>
    <source>
        <strain evidence="2 4">301</strain>
        <strain evidence="1 3">CFBP 1159</strain>
    </source>
</reference>
<protein>
    <submittedName>
        <fullName evidence="1">Uncharacterized protein</fullName>
    </submittedName>
</protein>
<proteinExistence type="predicted"/>
<evidence type="ECO:0000313" key="4">
    <source>
        <dbReference type="Proteomes" id="UP000835287"/>
    </source>
</evidence>
<dbReference type="Proteomes" id="UP000835243">
    <property type="component" value="Chromosome"/>
</dbReference>